<protein>
    <recommendedName>
        <fullName evidence="4">Ig-like domain-containing protein</fullName>
    </recommendedName>
</protein>
<evidence type="ECO:0000259" key="4">
    <source>
        <dbReference type="PROSITE" id="PS50835"/>
    </source>
</evidence>
<dbReference type="InterPro" id="IPR013162">
    <property type="entry name" value="CD80_C2-set"/>
</dbReference>
<evidence type="ECO:0000313" key="6">
    <source>
        <dbReference type="Proteomes" id="UP000314983"/>
    </source>
</evidence>
<organism evidence="5 6">
    <name type="scientific">Electrophorus electricus</name>
    <name type="common">Electric eel</name>
    <name type="synonym">Gymnotus electricus</name>
    <dbReference type="NCBI Taxonomy" id="8005"/>
    <lineage>
        <taxon>Eukaryota</taxon>
        <taxon>Metazoa</taxon>
        <taxon>Chordata</taxon>
        <taxon>Craniata</taxon>
        <taxon>Vertebrata</taxon>
        <taxon>Euteleostomi</taxon>
        <taxon>Actinopterygii</taxon>
        <taxon>Neopterygii</taxon>
        <taxon>Teleostei</taxon>
        <taxon>Ostariophysi</taxon>
        <taxon>Gymnotiformes</taxon>
        <taxon>Gymnotoidei</taxon>
        <taxon>Gymnotidae</taxon>
        <taxon>Electrophorus</taxon>
    </lineage>
</organism>
<dbReference type="PANTHER" id="PTHR46484">
    <property type="entry name" value="SI:CH211-171H4.5-RELATED"/>
    <property type="match status" value="1"/>
</dbReference>
<reference evidence="5" key="4">
    <citation type="submission" date="2025-08" db="UniProtKB">
        <authorList>
            <consortium name="Ensembl"/>
        </authorList>
    </citation>
    <scope>IDENTIFICATION</scope>
</reference>
<dbReference type="Ensembl" id="ENSEEET00000016995.2">
    <property type="protein sequence ID" value="ENSEEEP00000016803.2"/>
    <property type="gene ID" value="ENSEEEG00000008327.2"/>
</dbReference>
<evidence type="ECO:0000313" key="5">
    <source>
        <dbReference type="Ensembl" id="ENSEEEP00000016803.2"/>
    </source>
</evidence>
<dbReference type="Gene3D" id="2.60.40.10">
    <property type="entry name" value="Immunoglobulins"/>
    <property type="match status" value="2"/>
</dbReference>
<reference evidence="6" key="2">
    <citation type="journal article" date="2017" name="Sci. Adv.">
        <title>A tail of two voltages: Proteomic comparison of the three electric organs of the electric eel.</title>
        <authorList>
            <person name="Traeger L.L."/>
            <person name="Sabat G."/>
            <person name="Barrett-Wilt G.A."/>
            <person name="Wells G.B."/>
            <person name="Sussman M.R."/>
        </authorList>
    </citation>
    <scope>NUCLEOTIDE SEQUENCE [LARGE SCALE GENOMIC DNA]</scope>
</reference>
<dbReference type="SUPFAM" id="SSF48726">
    <property type="entry name" value="Immunoglobulin"/>
    <property type="match status" value="2"/>
</dbReference>
<keyword evidence="3" id="KW-1015">Disulfide bond</keyword>
<dbReference type="InterPro" id="IPR013783">
    <property type="entry name" value="Ig-like_fold"/>
</dbReference>
<name>A0A4W4EWV6_ELEEL</name>
<dbReference type="Pfam" id="PF08205">
    <property type="entry name" value="C2-set_2"/>
    <property type="match status" value="1"/>
</dbReference>
<dbReference type="OMA" id="HAENNTH"/>
<reference evidence="6" key="1">
    <citation type="journal article" date="2014" name="Science">
        <title>Nonhuman genetics. Genomic basis for the convergent evolution of electric organs.</title>
        <authorList>
            <person name="Gallant J.R."/>
            <person name="Traeger L.L."/>
            <person name="Volkening J.D."/>
            <person name="Moffett H."/>
            <person name="Chen P.H."/>
            <person name="Novina C.D."/>
            <person name="Phillips G.N.Jr."/>
            <person name="Anand R."/>
            <person name="Wells G.B."/>
            <person name="Pinch M."/>
            <person name="Guth R."/>
            <person name="Unguez G.A."/>
            <person name="Albert J.S."/>
            <person name="Zakon H.H."/>
            <person name="Samanta M.P."/>
            <person name="Sussman M.R."/>
        </authorList>
    </citation>
    <scope>NUCLEOTIDE SEQUENCE [LARGE SCALE GENOMIC DNA]</scope>
</reference>
<dbReference type="GO" id="GO:0016020">
    <property type="term" value="C:membrane"/>
    <property type="evidence" value="ECO:0007669"/>
    <property type="project" value="UniProtKB-SubCell"/>
</dbReference>
<feature type="domain" description="Ig-like" evidence="4">
    <location>
        <begin position="137"/>
        <end position="229"/>
    </location>
</feature>
<dbReference type="STRING" id="8005.ENSEEEP00000016803"/>
<reference evidence="5" key="3">
    <citation type="submission" date="2020-05" db="EMBL/GenBank/DDBJ databases">
        <title>Electrophorus electricus (electric eel) genome, fEleEle1, primary haplotype.</title>
        <authorList>
            <person name="Myers G."/>
            <person name="Meyer A."/>
            <person name="Fedrigo O."/>
            <person name="Formenti G."/>
            <person name="Rhie A."/>
            <person name="Tracey A."/>
            <person name="Sims Y."/>
            <person name="Jarvis E.D."/>
        </authorList>
    </citation>
    <scope>NUCLEOTIDE SEQUENCE [LARGE SCALE GENOMIC DNA]</scope>
</reference>
<evidence type="ECO:0000256" key="1">
    <source>
        <dbReference type="ARBA" id="ARBA00004167"/>
    </source>
</evidence>
<sequence length="293" mass="32823">MSSGLRVSRENYTMSPIESDSWRVKIPPLMVGLEGSCVVIPCHFNYPGPSKKASDFTGIWLTDFNEKVFHSVTSKISQMFQGRTSLTGDLSHRNCSLKINPLHHTDKGTFMFRIEIEDYNKYSFTQSKVSLLVKDSPARPTISSGMEMRSGKKVTTSCSVSHSCPSDPPHITWNYRGILNSQSQEQTKGQWTMTSTLSFIPSKVDHNQPLICTAEFPGGKRVNIQTTLNVKCESNIKSSRLGNFLTDATQYICIIDPPEIVEVILESLVLCIHFHSVRVGTRPWPPPVTRGRP</sequence>
<dbReference type="Proteomes" id="UP000314983">
    <property type="component" value="Chromosome 15"/>
</dbReference>
<dbReference type="InterPro" id="IPR007110">
    <property type="entry name" value="Ig-like_dom"/>
</dbReference>
<dbReference type="InterPro" id="IPR003599">
    <property type="entry name" value="Ig_sub"/>
</dbReference>
<comment type="subcellular location">
    <subcellularLocation>
        <location evidence="1">Membrane</location>
        <topology evidence="1">Single-pass membrane protein</topology>
    </subcellularLocation>
</comment>
<dbReference type="InterPro" id="IPR056386">
    <property type="entry name" value="Ig_CD22"/>
</dbReference>
<dbReference type="Pfam" id="PF24518">
    <property type="entry name" value="Ig_CD22"/>
    <property type="match status" value="1"/>
</dbReference>
<evidence type="ECO:0000256" key="2">
    <source>
        <dbReference type="ARBA" id="ARBA00023136"/>
    </source>
</evidence>
<accession>A0A4W4EWV6</accession>
<keyword evidence="6" id="KW-1185">Reference proteome</keyword>
<reference evidence="5" key="5">
    <citation type="submission" date="2025-09" db="UniProtKB">
        <authorList>
            <consortium name="Ensembl"/>
        </authorList>
    </citation>
    <scope>IDENTIFICATION</scope>
</reference>
<dbReference type="AlphaFoldDB" id="A0A4W4EWV6"/>
<dbReference type="GeneTree" id="ENSGT01150000286924"/>
<dbReference type="PANTHER" id="PTHR46484:SF1">
    <property type="entry name" value="SCHWANN CELL MYELIN PROTEIN-RELATED"/>
    <property type="match status" value="1"/>
</dbReference>
<dbReference type="PROSITE" id="PS50835">
    <property type="entry name" value="IG_LIKE"/>
    <property type="match status" value="1"/>
</dbReference>
<keyword evidence="2" id="KW-0472">Membrane</keyword>
<evidence type="ECO:0000256" key="3">
    <source>
        <dbReference type="ARBA" id="ARBA00023157"/>
    </source>
</evidence>
<dbReference type="SMART" id="SM00409">
    <property type="entry name" value="IG"/>
    <property type="match status" value="2"/>
</dbReference>
<dbReference type="InterPro" id="IPR036179">
    <property type="entry name" value="Ig-like_dom_sf"/>
</dbReference>
<proteinExistence type="predicted"/>